<evidence type="ECO:0000313" key="3">
    <source>
        <dbReference type="Proteomes" id="UP000643405"/>
    </source>
</evidence>
<proteinExistence type="predicted"/>
<protein>
    <submittedName>
        <fullName evidence="2">Uncharacterized protein</fullName>
    </submittedName>
</protein>
<dbReference type="EMBL" id="JACVVX010000002">
    <property type="protein sequence ID" value="MBD0414953.1"/>
    <property type="molecule type" value="Genomic_DNA"/>
</dbReference>
<evidence type="ECO:0000313" key="2">
    <source>
        <dbReference type="EMBL" id="MBD0414953.1"/>
    </source>
</evidence>
<sequence>MFEGFVRFANTAMKNRARRQTQVMLDSLPRSIQKDIGWRWSPDRPSTSSGSRIGWEYI</sequence>
<dbReference type="Proteomes" id="UP000643405">
    <property type="component" value="Unassembled WGS sequence"/>
</dbReference>
<feature type="region of interest" description="Disordered" evidence="1">
    <location>
        <begin position="39"/>
        <end position="58"/>
    </location>
</feature>
<evidence type="ECO:0000256" key="1">
    <source>
        <dbReference type="SAM" id="MobiDB-lite"/>
    </source>
</evidence>
<dbReference type="AlphaFoldDB" id="A0A8J6PVU3"/>
<keyword evidence="3" id="KW-1185">Reference proteome</keyword>
<name>A0A8J6PVU3_9HYPH</name>
<dbReference type="RefSeq" id="WP_188164360.1">
    <property type="nucleotide sequence ID" value="NZ_JACVVX010000002.1"/>
</dbReference>
<gene>
    <name evidence="2" type="ORF">ICI42_09825</name>
</gene>
<organism evidence="2 3">
    <name type="scientific">Oryzicola mucosus</name>
    <dbReference type="NCBI Taxonomy" id="2767425"/>
    <lineage>
        <taxon>Bacteria</taxon>
        <taxon>Pseudomonadati</taxon>
        <taxon>Pseudomonadota</taxon>
        <taxon>Alphaproteobacteria</taxon>
        <taxon>Hyphomicrobiales</taxon>
        <taxon>Phyllobacteriaceae</taxon>
        <taxon>Oryzicola</taxon>
    </lineage>
</organism>
<comment type="caution">
    <text evidence="2">The sequence shown here is derived from an EMBL/GenBank/DDBJ whole genome shotgun (WGS) entry which is preliminary data.</text>
</comment>
<reference evidence="2" key="1">
    <citation type="submission" date="2020-09" db="EMBL/GenBank/DDBJ databases">
        <title>Genome seq and assembly of Tianweitania sp.</title>
        <authorList>
            <person name="Chhetri G."/>
        </authorList>
    </citation>
    <scope>NUCLEOTIDE SEQUENCE</scope>
    <source>
        <strain evidence="2">Rool2</strain>
    </source>
</reference>
<accession>A0A8J6PVU3</accession>